<proteinExistence type="predicted"/>
<dbReference type="Gene3D" id="2.60.120.260">
    <property type="entry name" value="Galactose-binding domain-like"/>
    <property type="match status" value="1"/>
</dbReference>
<dbReference type="RefSeq" id="XP_001887993.1">
    <property type="nucleotide sequence ID" value="XM_001887958.1"/>
</dbReference>
<accession>B0DVP3</accession>
<organism evidence="2">
    <name type="scientific">Laccaria bicolor (strain S238N-H82 / ATCC MYA-4686)</name>
    <name type="common">Bicoloured deceiver</name>
    <name type="synonym">Laccaria laccata var. bicolor</name>
    <dbReference type="NCBI Taxonomy" id="486041"/>
    <lineage>
        <taxon>Eukaryota</taxon>
        <taxon>Fungi</taxon>
        <taxon>Dikarya</taxon>
        <taxon>Basidiomycota</taxon>
        <taxon>Agaricomycotina</taxon>
        <taxon>Agaricomycetes</taxon>
        <taxon>Agaricomycetidae</taxon>
        <taxon>Agaricales</taxon>
        <taxon>Agaricineae</taxon>
        <taxon>Hydnangiaceae</taxon>
        <taxon>Laccaria</taxon>
    </lineage>
</organism>
<dbReference type="KEGG" id="lbc:LACBIDRAFT_333366"/>
<keyword evidence="2" id="KW-1185">Reference proteome</keyword>
<sequence>MDYVVTIFDDQDTRLQYFGDWLKNNGDDRLNYLNTTTYTGFAGAGMVFNFTGTSISVYGQIPRQTYLNFPNPVLNYTIDFGVPYQFIAISGREDMNQQLFFRATGLSLGEHTLVITNEVNDDLLILDYLEVGTSGGGTHFLKLHGDSNSLRHGYGTSNIIRINYNPPRSPTRHYNRRRDRRVNDHLTHTLCLLLRVQETTPEEKPPSYGLSLSTTARYVSRTRRMFQYYSIHHWRPVRLVYGANLGEMHNTWEWAGRRWRSRQLGPRGGCATLCTGSIFCWWETEESQ</sequence>
<dbReference type="EMBL" id="DS547140">
    <property type="protein sequence ID" value="EDR01286.1"/>
    <property type="molecule type" value="Genomic_DNA"/>
</dbReference>
<gene>
    <name evidence="1" type="ORF">LACBIDRAFT_333366</name>
</gene>
<evidence type="ECO:0000313" key="1">
    <source>
        <dbReference type="EMBL" id="EDR01286.1"/>
    </source>
</evidence>
<dbReference type="Proteomes" id="UP000001194">
    <property type="component" value="Unassembled WGS sequence"/>
</dbReference>
<evidence type="ECO:0000313" key="2">
    <source>
        <dbReference type="Proteomes" id="UP000001194"/>
    </source>
</evidence>
<dbReference type="OrthoDB" id="3265734at2759"/>
<reference evidence="1 2" key="1">
    <citation type="journal article" date="2008" name="Nature">
        <title>The genome of Laccaria bicolor provides insights into mycorrhizal symbiosis.</title>
        <authorList>
            <person name="Martin F."/>
            <person name="Aerts A."/>
            <person name="Ahren D."/>
            <person name="Brun A."/>
            <person name="Danchin E.G.J."/>
            <person name="Duchaussoy F."/>
            <person name="Gibon J."/>
            <person name="Kohler A."/>
            <person name="Lindquist E."/>
            <person name="Pereda V."/>
            <person name="Salamov A."/>
            <person name="Shapiro H.J."/>
            <person name="Wuyts J."/>
            <person name="Blaudez D."/>
            <person name="Buee M."/>
            <person name="Brokstein P."/>
            <person name="Canbaeck B."/>
            <person name="Cohen D."/>
            <person name="Courty P.E."/>
            <person name="Coutinho P.M."/>
            <person name="Delaruelle C."/>
            <person name="Detter J.C."/>
            <person name="Deveau A."/>
            <person name="DiFazio S."/>
            <person name="Duplessis S."/>
            <person name="Fraissinet-Tachet L."/>
            <person name="Lucic E."/>
            <person name="Frey-Klett P."/>
            <person name="Fourrey C."/>
            <person name="Feussner I."/>
            <person name="Gay G."/>
            <person name="Grimwood J."/>
            <person name="Hoegger P.J."/>
            <person name="Jain P."/>
            <person name="Kilaru S."/>
            <person name="Labbe J."/>
            <person name="Lin Y.C."/>
            <person name="Legue V."/>
            <person name="Le Tacon F."/>
            <person name="Marmeisse R."/>
            <person name="Melayah D."/>
            <person name="Montanini B."/>
            <person name="Muratet M."/>
            <person name="Nehls U."/>
            <person name="Niculita-Hirzel H."/>
            <person name="Oudot-Le Secq M.P."/>
            <person name="Peter M."/>
            <person name="Quesneville H."/>
            <person name="Rajashekar B."/>
            <person name="Reich M."/>
            <person name="Rouhier N."/>
            <person name="Schmutz J."/>
            <person name="Yin T."/>
            <person name="Chalot M."/>
            <person name="Henrissat B."/>
            <person name="Kuees U."/>
            <person name="Lucas S."/>
            <person name="Van de Peer Y."/>
            <person name="Podila G.K."/>
            <person name="Polle A."/>
            <person name="Pukkila P.J."/>
            <person name="Richardson P.M."/>
            <person name="Rouze P."/>
            <person name="Sanders I.R."/>
            <person name="Stajich J.E."/>
            <person name="Tunlid A."/>
            <person name="Tuskan G."/>
            <person name="Grigoriev I.V."/>
        </authorList>
    </citation>
    <scope>NUCLEOTIDE SEQUENCE [LARGE SCALE GENOMIC DNA]</scope>
    <source>
        <strain evidence="2">S238N-H82 / ATCC MYA-4686</strain>
    </source>
</reference>
<dbReference type="HOGENOM" id="CLU_966660_0_0_1"/>
<dbReference type="GeneID" id="6083701"/>
<protein>
    <submittedName>
        <fullName evidence="1">Predicted protein</fullName>
    </submittedName>
</protein>
<dbReference type="AlphaFoldDB" id="B0DVP3"/>
<dbReference type="InParanoid" id="B0DVP3"/>
<name>B0DVP3_LACBS</name>